<dbReference type="AlphaFoldDB" id="A0AAD5Q139"/>
<organism evidence="1 2">
    <name type="scientific">Pythium insidiosum</name>
    <name type="common">Pythiosis disease agent</name>
    <dbReference type="NCBI Taxonomy" id="114742"/>
    <lineage>
        <taxon>Eukaryota</taxon>
        <taxon>Sar</taxon>
        <taxon>Stramenopiles</taxon>
        <taxon>Oomycota</taxon>
        <taxon>Peronosporomycetes</taxon>
        <taxon>Pythiales</taxon>
        <taxon>Pythiaceae</taxon>
        <taxon>Pythium</taxon>
    </lineage>
</organism>
<evidence type="ECO:0000313" key="2">
    <source>
        <dbReference type="Proteomes" id="UP001209570"/>
    </source>
</evidence>
<name>A0AAD5Q139_PYTIN</name>
<dbReference type="Proteomes" id="UP001209570">
    <property type="component" value="Unassembled WGS sequence"/>
</dbReference>
<dbReference type="PANTHER" id="PTHR47150">
    <property type="entry name" value="OS12G0169200 PROTEIN"/>
    <property type="match status" value="1"/>
</dbReference>
<dbReference type="Pfam" id="PF04827">
    <property type="entry name" value="Plant_tran"/>
    <property type="match status" value="1"/>
</dbReference>
<dbReference type="InterPro" id="IPR006912">
    <property type="entry name" value="Harbinger_derived_prot"/>
</dbReference>
<comment type="caution">
    <text evidence="1">The sequence shown here is derived from an EMBL/GenBank/DDBJ whole genome shotgun (WGS) entry which is preliminary data.</text>
</comment>
<dbReference type="EMBL" id="JAKCXM010001341">
    <property type="protein sequence ID" value="KAJ0391064.1"/>
    <property type="molecule type" value="Genomic_DNA"/>
</dbReference>
<gene>
    <name evidence="1" type="ORF">P43SY_011651</name>
</gene>
<proteinExistence type="predicted"/>
<reference evidence="1" key="1">
    <citation type="submission" date="2021-12" db="EMBL/GenBank/DDBJ databases">
        <title>Prjna785345.</title>
        <authorList>
            <person name="Rujirawat T."/>
            <person name="Krajaejun T."/>
        </authorList>
    </citation>
    <scope>NUCLEOTIDE SEQUENCE</scope>
    <source>
        <strain evidence="1">Pi057C3</strain>
    </source>
</reference>
<accession>A0AAD5Q139</accession>
<evidence type="ECO:0000313" key="1">
    <source>
        <dbReference type="EMBL" id="KAJ0391064.1"/>
    </source>
</evidence>
<sequence length="202" mass="22575">MFRSNFKLPIAVFNRIVDDVTRHDDYFQQRPNAARVLGATPLQKVAAAIRLLTSGVAANELDDKYRLASSTLLKTLKRFCAAVTDLYAESALRAPDENDLQVLLREGAAAGFPGCIGSIDCMHWAWKNCPSSWKGMFQGREKHATIVLEAISDHRGRFWHFHFGTPGALNDINVLDRSPLFHNAVNGVAPRTVGSRRDDFRH</sequence>
<evidence type="ECO:0008006" key="3">
    <source>
        <dbReference type="Google" id="ProtNLM"/>
    </source>
</evidence>
<dbReference type="PANTHER" id="PTHR47150:SF5">
    <property type="entry name" value="OS07G0546750 PROTEIN"/>
    <property type="match status" value="1"/>
</dbReference>
<keyword evidence="2" id="KW-1185">Reference proteome</keyword>
<protein>
    <recommendedName>
        <fullName evidence="3">DDE Tnp4 domain-containing protein</fullName>
    </recommendedName>
</protein>